<dbReference type="PROSITE" id="PS51187">
    <property type="entry name" value="AUTOINDUCER_SYNTH_2"/>
    <property type="match status" value="1"/>
</dbReference>
<keyword evidence="6 8" id="KW-0071">Autoinducer synthesis</keyword>
<keyword evidence="4 9" id="KW-0808">Transferase</keyword>
<dbReference type="GO" id="GO:0009372">
    <property type="term" value="P:quorum sensing"/>
    <property type="evidence" value="ECO:0007669"/>
    <property type="project" value="UniProtKB-UniRule"/>
</dbReference>
<dbReference type="GO" id="GO:0061579">
    <property type="term" value="F:N-acyl homoserine lactone synthase activity"/>
    <property type="evidence" value="ECO:0007669"/>
    <property type="project" value="UniProtKB-UniRule"/>
</dbReference>
<keyword evidence="10" id="KW-0012">Acyltransferase</keyword>
<dbReference type="OrthoDB" id="6023281at2"/>
<dbReference type="InterPro" id="IPR016181">
    <property type="entry name" value="Acyl_CoA_acyltransferase"/>
</dbReference>
<comment type="catalytic activity">
    <reaction evidence="7 9">
        <text>a fatty acyl-[ACP] + S-adenosyl-L-methionine = an N-acyl-L-homoserine lactone + S-methyl-5'-thioadenosine + holo-[ACP] + H(+)</text>
        <dbReference type="Rhea" id="RHEA:10096"/>
        <dbReference type="Rhea" id="RHEA-COMP:9685"/>
        <dbReference type="Rhea" id="RHEA-COMP:14125"/>
        <dbReference type="ChEBI" id="CHEBI:15378"/>
        <dbReference type="ChEBI" id="CHEBI:17509"/>
        <dbReference type="ChEBI" id="CHEBI:55474"/>
        <dbReference type="ChEBI" id="CHEBI:59789"/>
        <dbReference type="ChEBI" id="CHEBI:64479"/>
        <dbReference type="ChEBI" id="CHEBI:138651"/>
        <dbReference type="EC" id="2.3.1.184"/>
    </reaction>
</comment>
<dbReference type="InterPro" id="IPR001690">
    <property type="entry name" value="Autoind_synthase"/>
</dbReference>
<evidence type="ECO:0000256" key="6">
    <source>
        <dbReference type="ARBA" id="ARBA00022929"/>
    </source>
</evidence>
<dbReference type="RefSeq" id="WP_038446276.1">
    <property type="nucleotide sequence ID" value="NZ_CP008896.1"/>
</dbReference>
<sequence length="200" mass="22290">MHFTIGRRDEIDSEQLCAMHRLRADVFKKRKGWDVAIIADMEIDGYDALEPLYMLIKDGGGSEIKGCWRLLPTTGPYMLRDTFSELLEGRPAPVSSQVWELSRFAVTPRYPGNKGFSDFTLEAVKAIVAYGIEQHIQRYVTVTTVAVERMLIRAGLVITRLGPVRVIGKEKAIALEIDLGAMTQRALFGVPKSCCGATLQ</sequence>
<name>A0A379I906_PSEFL</name>
<dbReference type="PROSITE" id="PS00949">
    <property type="entry name" value="AUTOINDUCER_SYNTH_1"/>
    <property type="match status" value="1"/>
</dbReference>
<accession>A0A379I906</accession>
<evidence type="ECO:0000256" key="7">
    <source>
        <dbReference type="ARBA" id="ARBA00048576"/>
    </source>
</evidence>
<dbReference type="Proteomes" id="UP000255125">
    <property type="component" value="Unassembled WGS sequence"/>
</dbReference>
<evidence type="ECO:0000313" key="11">
    <source>
        <dbReference type="Proteomes" id="UP000255125"/>
    </source>
</evidence>
<dbReference type="GO" id="GO:0007165">
    <property type="term" value="P:signal transduction"/>
    <property type="evidence" value="ECO:0007669"/>
    <property type="project" value="TreeGrafter"/>
</dbReference>
<dbReference type="PRINTS" id="PR01549">
    <property type="entry name" value="AUTOINDCRSYN"/>
</dbReference>
<keyword evidence="3 8" id="KW-0673">Quorum sensing</keyword>
<evidence type="ECO:0000256" key="5">
    <source>
        <dbReference type="ARBA" id="ARBA00022691"/>
    </source>
</evidence>
<keyword evidence="5 9" id="KW-0949">S-adenosyl-L-methionine</keyword>
<evidence type="ECO:0000256" key="9">
    <source>
        <dbReference type="RuleBase" id="RU361135"/>
    </source>
</evidence>
<dbReference type="InterPro" id="IPR018311">
    <property type="entry name" value="Autoind_synth_CS"/>
</dbReference>
<dbReference type="PANTHER" id="PTHR39322">
    <property type="entry name" value="ACYL-HOMOSERINE-LACTONE SYNTHASE"/>
    <property type="match status" value="1"/>
</dbReference>
<evidence type="ECO:0000313" key="10">
    <source>
        <dbReference type="EMBL" id="SUD29309.1"/>
    </source>
</evidence>
<proteinExistence type="inferred from homology"/>
<evidence type="ECO:0000256" key="1">
    <source>
        <dbReference type="ARBA" id="ARBA00012340"/>
    </source>
</evidence>
<gene>
    <name evidence="10" type="primary">lasI</name>
    <name evidence="10" type="ORF">NCTC10392_01241</name>
</gene>
<evidence type="ECO:0000256" key="2">
    <source>
        <dbReference type="ARBA" id="ARBA00018768"/>
    </source>
</evidence>
<dbReference type="EMBL" id="UGUS01000002">
    <property type="protein sequence ID" value="SUD29309.1"/>
    <property type="molecule type" value="Genomic_DNA"/>
</dbReference>
<protein>
    <recommendedName>
        <fullName evidence="2 9">Acyl-homoserine-lactone synthase</fullName>
        <ecNumber evidence="1 9">2.3.1.184</ecNumber>
    </recommendedName>
    <alternativeName>
        <fullName evidence="9">Autoinducer synthesis protein</fullName>
    </alternativeName>
</protein>
<dbReference type="Gene3D" id="3.40.630.30">
    <property type="match status" value="1"/>
</dbReference>
<dbReference type="EC" id="2.3.1.184" evidence="1 9"/>
<reference evidence="10 11" key="1">
    <citation type="submission" date="2018-06" db="EMBL/GenBank/DDBJ databases">
        <authorList>
            <consortium name="Pathogen Informatics"/>
            <person name="Doyle S."/>
        </authorList>
    </citation>
    <scope>NUCLEOTIDE SEQUENCE [LARGE SCALE GENOMIC DNA]</scope>
    <source>
        <strain evidence="10 11">NCTC10392</strain>
    </source>
</reference>
<evidence type="ECO:0000256" key="8">
    <source>
        <dbReference type="PROSITE-ProRule" id="PRU00533"/>
    </source>
</evidence>
<dbReference type="SUPFAM" id="SSF55729">
    <property type="entry name" value="Acyl-CoA N-acyltransferases (Nat)"/>
    <property type="match status" value="1"/>
</dbReference>
<dbReference type="Pfam" id="PF00765">
    <property type="entry name" value="Autoind_synth"/>
    <property type="match status" value="1"/>
</dbReference>
<dbReference type="AlphaFoldDB" id="A0A379I906"/>
<dbReference type="PANTHER" id="PTHR39322:SF1">
    <property type="entry name" value="ISOVALERYL-HOMOSERINE LACTONE SYNTHASE"/>
    <property type="match status" value="1"/>
</dbReference>
<comment type="similarity">
    <text evidence="8 9">Belongs to the autoinducer synthase family.</text>
</comment>
<organism evidence="10 11">
    <name type="scientific">Pseudomonas fluorescens</name>
    <dbReference type="NCBI Taxonomy" id="294"/>
    <lineage>
        <taxon>Bacteria</taxon>
        <taxon>Pseudomonadati</taxon>
        <taxon>Pseudomonadota</taxon>
        <taxon>Gammaproteobacteria</taxon>
        <taxon>Pseudomonadales</taxon>
        <taxon>Pseudomonadaceae</taxon>
        <taxon>Pseudomonas</taxon>
    </lineage>
</organism>
<evidence type="ECO:0000256" key="3">
    <source>
        <dbReference type="ARBA" id="ARBA00022654"/>
    </source>
</evidence>
<dbReference type="KEGG" id="pfn:HZ99_23355"/>
<evidence type="ECO:0000256" key="4">
    <source>
        <dbReference type="ARBA" id="ARBA00022679"/>
    </source>
</evidence>